<evidence type="ECO:0000313" key="2">
    <source>
        <dbReference type="EMBL" id="ORY75126.1"/>
    </source>
</evidence>
<proteinExistence type="predicted"/>
<gene>
    <name evidence="2" type="ORF">BCR37DRAFT_384194</name>
</gene>
<feature type="compositionally biased region" description="Low complexity" evidence="1">
    <location>
        <begin position="123"/>
        <end position="142"/>
    </location>
</feature>
<feature type="region of interest" description="Disordered" evidence="1">
    <location>
        <begin position="242"/>
        <end position="269"/>
    </location>
</feature>
<protein>
    <submittedName>
        <fullName evidence="2">Uncharacterized protein</fullName>
    </submittedName>
</protein>
<name>A0A1Y2EVF9_PROLT</name>
<dbReference type="RefSeq" id="XP_040722238.1">
    <property type="nucleotide sequence ID" value="XM_040870190.1"/>
</dbReference>
<feature type="region of interest" description="Disordered" evidence="1">
    <location>
        <begin position="1"/>
        <end position="160"/>
    </location>
</feature>
<feature type="compositionally biased region" description="Polar residues" evidence="1">
    <location>
        <begin position="317"/>
        <end position="331"/>
    </location>
</feature>
<accession>A0A1Y2EVF9</accession>
<dbReference type="EMBL" id="MCFI01000027">
    <property type="protein sequence ID" value="ORY75126.1"/>
    <property type="molecule type" value="Genomic_DNA"/>
</dbReference>
<feature type="compositionally biased region" description="Basic and acidic residues" evidence="1">
    <location>
        <begin position="343"/>
        <end position="360"/>
    </location>
</feature>
<feature type="region of interest" description="Disordered" evidence="1">
    <location>
        <begin position="301"/>
        <end position="360"/>
    </location>
</feature>
<dbReference type="GeneID" id="63786789"/>
<feature type="compositionally biased region" description="Polar residues" evidence="1">
    <location>
        <begin position="245"/>
        <end position="269"/>
    </location>
</feature>
<evidence type="ECO:0000256" key="1">
    <source>
        <dbReference type="SAM" id="MobiDB-lite"/>
    </source>
</evidence>
<reference evidence="2 3" key="1">
    <citation type="submission" date="2016-07" db="EMBL/GenBank/DDBJ databases">
        <title>Pervasive Adenine N6-methylation of Active Genes in Fungi.</title>
        <authorList>
            <consortium name="DOE Joint Genome Institute"/>
            <person name="Mondo S.J."/>
            <person name="Dannebaum R.O."/>
            <person name="Kuo R.C."/>
            <person name="Labutti K."/>
            <person name="Haridas S."/>
            <person name="Kuo A."/>
            <person name="Salamov A."/>
            <person name="Ahrendt S.R."/>
            <person name="Lipzen A."/>
            <person name="Sullivan W."/>
            <person name="Andreopoulos W.B."/>
            <person name="Clum A."/>
            <person name="Lindquist E."/>
            <person name="Daum C."/>
            <person name="Ramamoorthy G.K."/>
            <person name="Gryganskyi A."/>
            <person name="Culley D."/>
            <person name="Magnuson J.K."/>
            <person name="James T.Y."/>
            <person name="O'Malley M.A."/>
            <person name="Stajich J.E."/>
            <person name="Spatafora J.W."/>
            <person name="Visel A."/>
            <person name="Grigoriev I.V."/>
        </authorList>
    </citation>
    <scope>NUCLEOTIDE SEQUENCE [LARGE SCALE GENOMIC DNA]</scope>
    <source>
        <strain evidence="2 3">12-1054</strain>
    </source>
</reference>
<dbReference type="Proteomes" id="UP000193685">
    <property type="component" value="Unassembled WGS sequence"/>
</dbReference>
<dbReference type="OrthoDB" id="5380236at2759"/>
<organism evidence="2 3">
    <name type="scientific">Protomyces lactucae-debilis</name>
    <dbReference type="NCBI Taxonomy" id="2754530"/>
    <lineage>
        <taxon>Eukaryota</taxon>
        <taxon>Fungi</taxon>
        <taxon>Dikarya</taxon>
        <taxon>Ascomycota</taxon>
        <taxon>Taphrinomycotina</taxon>
        <taxon>Taphrinomycetes</taxon>
        <taxon>Taphrinales</taxon>
        <taxon>Protomycetaceae</taxon>
        <taxon>Protomyces</taxon>
    </lineage>
</organism>
<evidence type="ECO:0000313" key="3">
    <source>
        <dbReference type="Proteomes" id="UP000193685"/>
    </source>
</evidence>
<comment type="caution">
    <text evidence="2">The sequence shown here is derived from an EMBL/GenBank/DDBJ whole genome shotgun (WGS) entry which is preliminary data.</text>
</comment>
<dbReference type="AlphaFoldDB" id="A0A1Y2EVF9"/>
<feature type="compositionally biased region" description="Polar residues" evidence="1">
    <location>
        <begin position="65"/>
        <end position="84"/>
    </location>
</feature>
<keyword evidence="3" id="KW-1185">Reference proteome</keyword>
<sequence>MASAPAPAYLTVRHIPPSPRSSTAAAASQGYMQQAAADTITRPRTAPRLIEQAPRSGDILAHKQTPPSQRLTGAPSYMTTSSPYTHAAGDAAGKEGSAGTPALVLPVNPRHVRGGSISNDTLSTSSSSTSSHSVNSANSVASLPAQLPGSPRDKEKGTSSCLDQMIPLQECADSMLVPLLHRHLEMQSLMACNSKLFEGMAQCVGEHAWEQCRHLWTQVTRQECGDMQWLYKTRDLLQNGGGMSAVSTPQNSVFPASPSPTKSASFGSTRGSADCVGKHHWAAFCDVVGFDPNEVLTEDASGLSDTATQSEGDDLSRPNSSASYLSTSTRNGDGKPSASHSRQHSDSGRLRVRETIPEED</sequence>